<keyword evidence="1" id="KW-0812">Transmembrane</keyword>
<dbReference type="EMBL" id="JBHUMK010000013">
    <property type="protein sequence ID" value="MFD2608637.1"/>
    <property type="molecule type" value="Genomic_DNA"/>
</dbReference>
<dbReference type="PANTHER" id="PTHR40078:SF1">
    <property type="entry name" value="INTEGRAL MEMBRANE PROTEIN"/>
    <property type="match status" value="1"/>
</dbReference>
<proteinExistence type="predicted"/>
<feature type="transmembrane region" description="Helical" evidence="1">
    <location>
        <begin position="175"/>
        <end position="192"/>
    </location>
</feature>
<dbReference type="RefSeq" id="WP_386843332.1">
    <property type="nucleotide sequence ID" value="NZ_JBHUMK010000013.1"/>
</dbReference>
<sequence>MSVPNPSNGVTSAGVMSADAAPLAPLTRQGLPGRYVLLVAGLFLYGLSLRLMLNAGVGVSPWDVFNVGVTHHLKVTVGQVSILAGALLVLYTALNLKERVGPGTLLNVVLIGLVMDLLSRAVPHPHVWAAQWAQFLLGVLLIGLATGAYVGAGLGAGPRDSLMLGLHRRHGWPVARVRTGVELLVLGVGVALGGPVGWGTLVFALLVGPSVAFGLRLFGLAGKK</sequence>
<feature type="transmembrane region" description="Helical" evidence="1">
    <location>
        <begin position="35"/>
        <end position="53"/>
    </location>
</feature>
<dbReference type="Proteomes" id="UP001597475">
    <property type="component" value="Unassembled WGS sequence"/>
</dbReference>
<dbReference type="InterPro" id="IPR038750">
    <property type="entry name" value="YczE/YyaS-like"/>
</dbReference>
<comment type="caution">
    <text evidence="2">The sequence shown here is derived from an EMBL/GenBank/DDBJ whole genome shotgun (WGS) entry which is preliminary data.</text>
</comment>
<keyword evidence="1" id="KW-0472">Membrane</keyword>
<dbReference type="PANTHER" id="PTHR40078">
    <property type="entry name" value="INTEGRAL MEMBRANE PROTEIN-RELATED"/>
    <property type="match status" value="1"/>
</dbReference>
<keyword evidence="3" id="KW-1185">Reference proteome</keyword>
<reference evidence="3" key="1">
    <citation type="journal article" date="2019" name="Int. J. Syst. Evol. Microbiol.">
        <title>The Global Catalogue of Microorganisms (GCM) 10K type strain sequencing project: providing services to taxonomists for standard genome sequencing and annotation.</title>
        <authorList>
            <consortium name="The Broad Institute Genomics Platform"/>
            <consortium name="The Broad Institute Genome Sequencing Center for Infectious Disease"/>
            <person name="Wu L."/>
            <person name="Ma J."/>
        </authorList>
    </citation>
    <scope>NUCLEOTIDE SEQUENCE [LARGE SCALE GENOMIC DNA]</scope>
    <source>
        <strain evidence="3">KCTC 33842</strain>
    </source>
</reference>
<evidence type="ECO:0000313" key="3">
    <source>
        <dbReference type="Proteomes" id="UP001597475"/>
    </source>
</evidence>
<feature type="transmembrane region" description="Helical" evidence="1">
    <location>
        <begin position="73"/>
        <end position="93"/>
    </location>
</feature>
<feature type="transmembrane region" description="Helical" evidence="1">
    <location>
        <begin position="105"/>
        <end position="123"/>
    </location>
</feature>
<accession>A0ABW5P3G6</accession>
<dbReference type="Pfam" id="PF19700">
    <property type="entry name" value="DUF6198"/>
    <property type="match status" value="1"/>
</dbReference>
<evidence type="ECO:0000313" key="2">
    <source>
        <dbReference type="EMBL" id="MFD2608637.1"/>
    </source>
</evidence>
<protein>
    <submittedName>
        <fullName evidence="2">YitT family protein</fullName>
    </submittedName>
</protein>
<feature type="transmembrane region" description="Helical" evidence="1">
    <location>
        <begin position="135"/>
        <end position="154"/>
    </location>
</feature>
<evidence type="ECO:0000256" key="1">
    <source>
        <dbReference type="SAM" id="Phobius"/>
    </source>
</evidence>
<feature type="transmembrane region" description="Helical" evidence="1">
    <location>
        <begin position="198"/>
        <end position="218"/>
    </location>
</feature>
<keyword evidence="1" id="KW-1133">Transmembrane helix</keyword>
<organism evidence="2 3">
    <name type="scientific">Deinococcus taklimakanensis</name>
    <dbReference type="NCBI Taxonomy" id="536443"/>
    <lineage>
        <taxon>Bacteria</taxon>
        <taxon>Thermotogati</taxon>
        <taxon>Deinococcota</taxon>
        <taxon>Deinococci</taxon>
        <taxon>Deinococcales</taxon>
        <taxon>Deinococcaceae</taxon>
        <taxon>Deinococcus</taxon>
    </lineage>
</organism>
<name>A0ABW5P3G6_9DEIO</name>
<gene>
    <name evidence="2" type="ORF">ACFSR9_04160</name>
</gene>